<evidence type="ECO:0000256" key="7">
    <source>
        <dbReference type="SAM" id="Phobius"/>
    </source>
</evidence>
<evidence type="ECO:0000313" key="9">
    <source>
        <dbReference type="Proteomes" id="UP000429595"/>
    </source>
</evidence>
<keyword evidence="3" id="KW-0813">Transport</keyword>
<proteinExistence type="inferred from homology"/>
<feature type="transmembrane region" description="Helical" evidence="7">
    <location>
        <begin position="12"/>
        <end position="33"/>
    </location>
</feature>
<organism evidence="8 9">
    <name type="scientific">Bacillus aerolatus</name>
    <dbReference type="NCBI Taxonomy" id="2653354"/>
    <lineage>
        <taxon>Bacteria</taxon>
        <taxon>Bacillati</taxon>
        <taxon>Bacillota</taxon>
        <taxon>Bacilli</taxon>
        <taxon>Bacillales</taxon>
        <taxon>Bacillaceae</taxon>
        <taxon>Bacillus</taxon>
    </lineage>
</organism>
<feature type="transmembrane region" description="Helical" evidence="7">
    <location>
        <begin position="128"/>
        <end position="150"/>
    </location>
</feature>
<dbReference type="PANTHER" id="PTHR42810:SF1">
    <property type="entry name" value="PURINE PERMEASE YWDJ-RELATED"/>
    <property type="match status" value="1"/>
</dbReference>
<feature type="transmembrane region" description="Helical" evidence="7">
    <location>
        <begin position="39"/>
        <end position="57"/>
    </location>
</feature>
<dbReference type="EMBL" id="WEIO01000002">
    <property type="protein sequence ID" value="KAB7708226.1"/>
    <property type="molecule type" value="Genomic_DNA"/>
</dbReference>
<dbReference type="AlphaFoldDB" id="A0A6I1FP90"/>
<feature type="transmembrane region" description="Helical" evidence="7">
    <location>
        <begin position="314"/>
        <end position="335"/>
    </location>
</feature>
<feature type="transmembrane region" description="Helical" evidence="7">
    <location>
        <begin position="156"/>
        <end position="176"/>
    </location>
</feature>
<dbReference type="PANTHER" id="PTHR42810">
    <property type="entry name" value="PURINE PERMEASE C1399.01C-RELATED"/>
    <property type="match status" value="1"/>
</dbReference>
<evidence type="ECO:0000256" key="2">
    <source>
        <dbReference type="ARBA" id="ARBA00008821"/>
    </source>
</evidence>
<dbReference type="Proteomes" id="UP000429595">
    <property type="component" value="Unassembled WGS sequence"/>
</dbReference>
<dbReference type="RefSeq" id="WP_152150211.1">
    <property type="nucleotide sequence ID" value="NZ_WEIO01000002.1"/>
</dbReference>
<comment type="similarity">
    <text evidence="2">Belongs to the nucleobase:cation symporter-2 (NCS2) (TC 2.A.40) family.</text>
</comment>
<dbReference type="NCBIfam" id="NF037981">
    <property type="entry name" value="NCS2_1"/>
    <property type="match status" value="1"/>
</dbReference>
<evidence type="ECO:0000256" key="5">
    <source>
        <dbReference type="ARBA" id="ARBA00022989"/>
    </source>
</evidence>
<comment type="caution">
    <text evidence="8">The sequence shown here is derived from an EMBL/GenBank/DDBJ whole genome shotgun (WGS) entry which is preliminary data.</text>
</comment>
<feature type="transmembrane region" description="Helical" evidence="7">
    <location>
        <begin position="228"/>
        <end position="250"/>
    </location>
</feature>
<evidence type="ECO:0000256" key="4">
    <source>
        <dbReference type="ARBA" id="ARBA00022692"/>
    </source>
</evidence>
<feature type="transmembrane region" description="Helical" evidence="7">
    <location>
        <begin position="188"/>
        <end position="208"/>
    </location>
</feature>
<dbReference type="GO" id="GO:0042907">
    <property type="term" value="F:xanthine transmembrane transporter activity"/>
    <property type="evidence" value="ECO:0007669"/>
    <property type="project" value="TreeGrafter"/>
</dbReference>
<protein>
    <submittedName>
        <fullName evidence="8">Purine permease</fullName>
    </submittedName>
</protein>
<evidence type="ECO:0000256" key="3">
    <source>
        <dbReference type="ARBA" id="ARBA00022448"/>
    </source>
</evidence>
<feature type="transmembrane region" description="Helical" evidence="7">
    <location>
        <begin position="69"/>
        <end position="86"/>
    </location>
</feature>
<dbReference type="GO" id="GO:0005886">
    <property type="term" value="C:plasma membrane"/>
    <property type="evidence" value="ECO:0007669"/>
    <property type="project" value="TreeGrafter"/>
</dbReference>
<keyword evidence="6 7" id="KW-0472">Membrane</keyword>
<feature type="transmembrane region" description="Helical" evidence="7">
    <location>
        <begin position="401"/>
        <end position="423"/>
    </location>
</feature>
<feature type="transmembrane region" description="Helical" evidence="7">
    <location>
        <begin position="98"/>
        <end position="116"/>
    </location>
</feature>
<evidence type="ECO:0000256" key="1">
    <source>
        <dbReference type="ARBA" id="ARBA00004141"/>
    </source>
</evidence>
<keyword evidence="9" id="KW-1185">Reference proteome</keyword>
<evidence type="ECO:0000313" key="8">
    <source>
        <dbReference type="EMBL" id="KAB7708226.1"/>
    </source>
</evidence>
<keyword evidence="4 7" id="KW-0812">Transmembrane</keyword>
<evidence type="ECO:0000256" key="6">
    <source>
        <dbReference type="ARBA" id="ARBA00023136"/>
    </source>
</evidence>
<feature type="transmembrane region" description="Helical" evidence="7">
    <location>
        <begin position="373"/>
        <end position="395"/>
    </location>
</feature>
<name>A0A6I1FP90_9BACI</name>
<comment type="subcellular location">
    <subcellularLocation>
        <location evidence="1">Membrane</location>
        <topology evidence="1">Multi-pass membrane protein</topology>
    </subcellularLocation>
</comment>
<dbReference type="InterPro" id="IPR006043">
    <property type="entry name" value="NCS2"/>
</dbReference>
<keyword evidence="5 7" id="KW-1133">Transmembrane helix</keyword>
<gene>
    <name evidence="8" type="ORF">F9802_05870</name>
</gene>
<sequence length="432" mass="45751">MKLFFSSVQWMAFILASSLVAPIAIAGLFGFSAADTALFVQRTMFVLGLSGVIQALIGHRLPINEGPAGIWWGVFAIYAGFAGTIYSSTEQALQSLEGGMIVSGIFFILLVVFGFLNRLAKLFTPTVTFIYLLLLILQLSGSFMNGMLGLTEKSEVIQPVVLGGSLAVLIAAFYFSAHRQEWVRQYSVIISLAFGWLFFKIIGEAPALPVSGDSFFSFPGLFEFGPPIFDMATIVTAGFITLLLTANMIASIRVMEEVISQVTGTTKEGRHQAAGVAAGLNQMIGGIFAAIGSVPISGAAGLVAQTGNASIKPFLGGSLFIILLSICPPAMNLLASLPAPVGYAVIFVIFSKMAGFAFAELDKVKDKDTSRLVVGVALLTGVGAMFVPSAAFAHFPVAVTAVLNNGLIFGTVTAIAVEQFVLLTQRKEKKMI</sequence>
<reference evidence="8 9" key="1">
    <citation type="submission" date="2019-10" db="EMBL/GenBank/DDBJ databases">
        <title>Bacillus aerolatum sp. nov., isolated from bioaerosol of sport playgrounds.</title>
        <authorList>
            <person name="Chen P."/>
            <person name="Zhang G."/>
        </authorList>
    </citation>
    <scope>NUCLEOTIDE SEQUENCE [LARGE SCALE GENOMIC DNA]</scope>
    <source>
        <strain evidence="8 9">CX253</strain>
    </source>
</reference>
<accession>A0A6I1FP90</accession>
<dbReference type="Pfam" id="PF00860">
    <property type="entry name" value="Xan_ur_permease"/>
    <property type="match status" value="1"/>
</dbReference>